<feature type="transmembrane region" description="Helical" evidence="1">
    <location>
        <begin position="77"/>
        <end position="96"/>
    </location>
</feature>
<gene>
    <name evidence="2" type="ORF">U0R11_06505</name>
</gene>
<evidence type="ECO:0000313" key="3">
    <source>
        <dbReference type="Proteomes" id="UP001623558"/>
    </source>
</evidence>
<organism evidence="2 3">
    <name type="scientific">Aquirufa salirivi</name>
    <dbReference type="NCBI Taxonomy" id="3104729"/>
    <lineage>
        <taxon>Bacteria</taxon>
        <taxon>Pseudomonadati</taxon>
        <taxon>Bacteroidota</taxon>
        <taxon>Cytophagia</taxon>
        <taxon>Cytophagales</taxon>
        <taxon>Flectobacillaceae</taxon>
        <taxon>Aquirufa</taxon>
    </lineage>
</organism>
<reference evidence="2 3" key="1">
    <citation type="submission" date="2024-07" db="EMBL/GenBank/DDBJ databases">
        <authorList>
            <person name="Pitt A."/>
            <person name="Hahn M.W."/>
        </authorList>
    </citation>
    <scope>NUCLEOTIDE SEQUENCE [LARGE SCALE GENOMIC DNA]</scope>
    <source>
        <strain evidence="2 3">1-SAACH-A3</strain>
    </source>
</reference>
<evidence type="ECO:0000256" key="1">
    <source>
        <dbReference type="SAM" id="Phobius"/>
    </source>
</evidence>
<keyword evidence="1" id="KW-0472">Membrane</keyword>
<keyword evidence="1" id="KW-0812">Transmembrane</keyword>
<dbReference type="EMBL" id="JBEWZH010000004">
    <property type="protein sequence ID" value="MFL0162037.1"/>
    <property type="molecule type" value="Genomic_DNA"/>
</dbReference>
<feature type="transmembrane region" description="Helical" evidence="1">
    <location>
        <begin position="6"/>
        <end position="28"/>
    </location>
</feature>
<evidence type="ECO:0008006" key="4">
    <source>
        <dbReference type="Google" id="ProtNLM"/>
    </source>
</evidence>
<evidence type="ECO:0000313" key="2">
    <source>
        <dbReference type="EMBL" id="MFL0162037.1"/>
    </source>
</evidence>
<dbReference type="Proteomes" id="UP001623558">
    <property type="component" value="Unassembled WGS sequence"/>
</dbReference>
<accession>A0ABW8RTH8</accession>
<protein>
    <recommendedName>
        <fullName evidence="4">DoxX family membrane protein</fullName>
    </recommendedName>
</protein>
<proteinExistence type="predicted"/>
<keyword evidence="3" id="KW-1185">Reference proteome</keyword>
<sequence>MMGKKTIIWFSRISLFIIYFWFGALKVAGISPAEKLVEHLYEATLHKTLRLDTFSFYFGFIECALGLVWLFPAFTTWAFYALILHLITTFLPTVFLPNDTWQFIFTPTLIGQYIIKNLALLSTAWFIREAYTVELKIQHESL</sequence>
<comment type="caution">
    <text evidence="2">The sequence shown here is derived from an EMBL/GenBank/DDBJ whole genome shotgun (WGS) entry which is preliminary data.</text>
</comment>
<keyword evidence="1" id="KW-1133">Transmembrane helix</keyword>
<name>A0ABW8RTH8_9BACT</name>
<feature type="transmembrane region" description="Helical" evidence="1">
    <location>
        <begin position="49"/>
        <end position="71"/>
    </location>
</feature>